<keyword evidence="5" id="KW-1017">Isopeptide bond</keyword>
<organism evidence="13 14">
    <name type="scientific">Tuber borchii</name>
    <name type="common">White truffle</name>
    <dbReference type="NCBI Taxonomy" id="42251"/>
    <lineage>
        <taxon>Eukaryota</taxon>
        <taxon>Fungi</taxon>
        <taxon>Dikarya</taxon>
        <taxon>Ascomycota</taxon>
        <taxon>Pezizomycotina</taxon>
        <taxon>Pezizomycetes</taxon>
        <taxon>Pezizales</taxon>
        <taxon>Tuberaceae</taxon>
        <taxon>Tuber</taxon>
    </lineage>
</organism>
<evidence type="ECO:0000256" key="4">
    <source>
        <dbReference type="ARBA" id="ARBA00022490"/>
    </source>
</evidence>
<keyword evidence="14" id="KW-1185">Reference proteome</keyword>
<sequence length="596" mass="66897">MSKVIRTVKNVTKGYSSTQVKVRNATSNDPWGPTGTEMGDIARMTFETTHEFFEIMDMLDKRLNDKGKNWRHVLKALKVLDYCLHEGSEHVVVWAKDNIYIIKTLREFQYIDEDGRDQGLNVRISARELTSLITDEDRLRSERKDRKSWKSRVQGIEDYNSSEGQPPRQEVERRRQHRTSGPRTSSRQDEEDLEYRLAIEASKNQAEEDRRRSANKQPELDDDLAKAIKLSKEEEELRQRELEQSNADSLFDDAAPTQPQPQTFQPTGYQPQQYQQLDQVDFFGNPVGQAPLQQQNTSYLANVYSNPTGFPQQQQFPQPTGYDQPQIQFGVSQASPYAPPPSLSPQPTDFMQPGDNNPYANGPAAQPLQPLPTGSNNPFAPKMSNFNAATAPPMPSLDSMRVLQEQQRQQQQLHQQQLQEQQRQRQLQQQQQQQQFQPQQQQAQAYKPPSFPNQPVQNDKPANPQHAHLESLLAAGNDSGLDTYGNVGNLRIPAQHTAPGTFVNSAGTSRTGRSLAAQSTGTNPFFNQQFSGVPQSTGFGNSLSPQPNRLLPSHTGPAGMNGYGTSGFGQQQQPNAYASGFGQPQQQQQGGNLIDL</sequence>
<dbReference type="GO" id="GO:0000147">
    <property type="term" value="P:actin cortical patch assembly"/>
    <property type="evidence" value="ECO:0007669"/>
    <property type="project" value="UniProtKB-ARBA"/>
</dbReference>
<dbReference type="SMART" id="SM00726">
    <property type="entry name" value="UIM"/>
    <property type="match status" value="2"/>
</dbReference>
<dbReference type="FunFam" id="1.25.40.90:FF:000010">
    <property type="entry name" value="EH domain binding protein"/>
    <property type="match status" value="1"/>
</dbReference>
<dbReference type="GO" id="GO:0005543">
    <property type="term" value="F:phospholipid binding"/>
    <property type="evidence" value="ECO:0007669"/>
    <property type="project" value="TreeGrafter"/>
</dbReference>
<keyword evidence="10" id="KW-0472">Membrane</keyword>
<dbReference type="PANTHER" id="PTHR12276">
    <property type="entry name" value="EPSIN/ENT-RELATED"/>
    <property type="match status" value="1"/>
</dbReference>
<dbReference type="PROSITE" id="PS50330">
    <property type="entry name" value="UIM"/>
    <property type="match status" value="2"/>
</dbReference>
<dbReference type="InterPro" id="IPR013809">
    <property type="entry name" value="ENTH"/>
</dbReference>
<dbReference type="STRING" id="42251.A0A2T6ZBC1"/>
<proteinExistence type="inferred from homology"/>
<evidence type="ECO:0000256" key="11">
    <source>
        <dbReference type="SAM" id="MobiDB-lite"/>
    </source>
</evidence>
<keyword evidence="4" id="KW-0963">Cytoplasm</keyword>
<comment type="subcellular location">
    <subcellularLocation>
        <location evidence="2">Cytoplasm</location>
    </subcellularLocation>
    <subcellularLocation>
        <location evidence="1">Membrane</location>
        <topology evidence="1">Peripheral membrane protein</topology>
    </subcellularLocation>
</comment>
<name>A0A2T6ZBC1_TUBBO</name>
<comment type="caution">
    <text evidence="13">The sequence shown here is derived from an EMBL/GenBank/DDBJ whole genome shotgun (WGS) entry which is preliminary data.</text>
</comment>
<feature type="domain" description="ENTH" evidence="12">
    <location>
        <begin position="10"/>
        <end position="143"/>
    </location>
</feature>
<gene>
    <name evidence="13" type="ORF">B9Z19DRAFT_1008114</name>
</gene>
<evidence type="ECO:0000256" key="3">
    <source>
        <dbReference type="ARBA" id="ARBA00010130"/>
    </source>
</evidence>
<evidence type="ECO:0000313" key="13">
    <source>
        <dbReference type="EMBL" id="PUU72792.1"/>
    </source>
</evidence>
<dbReference type="GO" id="GO:0070530">
    <property type="term" value="F:K63-linked polyubiquitin modification-dependent protein binding"/>
    <property type="evidence" value="ECO:0007669"/>
    <property type="project" value="UniProtKB-ARBA"/>
</dbReference>
<reference evidence="13 14" key="1">
    <citation type="submission" date="2017-04" db="EMBL/GenBank/DDBJ databases">
        <title>Draft genome sequence of Tuber borchii Vittad., a whitish edible truffle.</title>
        <authorList>
            <consortium name="DOE Joint Genome Institute"/>
            <person name="Murat C."/>
            <person name="Kuo A."/>
            <person name="Barry K.W."/>
            <person name="Clum A."/>
            <person name="Dockter R.B."/>
            <person name="Fauchery L."/>
            <person name="Iotti M."/>
            <person name="Kohler A."/>
            <person name="Labutti K."/>
            <person name="Lindquist E.A."/>
            <person name="Lipzen A."/>
            <person name="Ohm R.A."/>
            <person name="Wang M."/>
            <person name="Grigoriev I.V."/>
            <person name="Zambonelli A."/>
            <person name="Martin F.M."/>
        </authorList>
    </citation>
    <scope>NUCLEOTIDE SEQUENCE [LARGE SCALE GENOMIC DNA]</scope>
    <source>
        <strain evidence="13 14">Tbo3840</strain>
    </source>
</reference>
<feature type="compositionally biased region" description="Low complexity" evidence="11">
    <location>
        <begin position="429"/>
        <end position="444"/>
    </location>
</feature>
<dbReference type="GO" id="GO:0030276">
    <property type="term" value="F:clathrin binding"/>
    <property type="evidence" value="ECO:0007669"/>
    <property type="project" value="TreeGrafter"/>
</dbReference>
<protein>
    <recommendedName>
        <fullName evidence="12">ENTH domain-containing protein</fullName>
    </recommendedName>
</protein>
<dbReference type="InterPro" id="IPR008942">
    <property type="entry name" value="ENTH_VHS"/>
</dbReference>
<keyword evidence="9" id="KW-0446">Lipid-binding</keyword>
<dbReference type="OrthoDB" id="4033880at2759"/>
<dbReference type="GO" id="GO:0006897">
    <property type="term" value="P:endocytosis"/>
    <property type="evidence" value="ECO:0007669"/>
    <property type="project" value="TreeGrafter"/>
</dbReference>
<dbReference type="AlphaFoldDB" id="A0A2T6ZBC1"/>
<feature type="compositionally biased region" description="Polar residues" evidence="11">
    <location>
        <begin position="372"/>
        <end position="388"/>
    </location>
</feature>
<evidence type="ECO:0000259" key="12">
    <source>
        <dbReference type="PROSITE" id="PS50942"/>
    </source>
</evidence>
<dbReference type="Pfam" id="PF01417">
    <property type="entry name" value="ENTH"/>
    <property type="match status" value="1"/>
</dbReference>
<dbReference type="InterPro" id="IPR003903">
    <property type="entry name" value="UIM_dom"/>
</dbReference>
<dbReference type="EMBL" id="NESQ01000465">
    <property type="protein sequence ID" value="PUU72792.1"/>
    <property type="molecule type" value="Genomic_DNA"/>
</dbReference>
<evidence type="ECO:0000256" key="5">
    <source>
        <dbReference type="ARBA" id="ARBA00022499"/>
    </source>
</evidence>
<feature type="region of interest" description="Disordered" evidence="11">
    <location>
        <begin position="539"/>
        <end position="596"/>
    </location>
</feature>
<feature type="region of interest" description="Disordered" evidence="11">
    <location>
        <begin position="331"/>
        <end position="396"/>
    </location>
</feature>
<evidence type="ECO:0000256" key="6">
    <source>
        <dbReference type="ARBA" id="ARBA00022553"/>
    </source>
</evidence>
<evidence type="ECO:0000256" key="2">
    <source>
        <dbReference type="ARBA" id="ARBA00004496"/>
    </source>
</evidence>
<dbReference type="GO" id="GO:0005886">
    <property type="term" value="C:plasma membrane"/>
    <property type="evidence" value="ECO:0007669"/>
    <property type="project" value="TreeGrafter"/>
</dbReference>
<evidence type="ECO:0000256" key="8">
    <source>
        <dbReference type="ARBA" id="ARBA00022843"/>
    </source>
</evidence>
<evidence type="ECO:0000313" key="14">
    <source>
        <dbReference type="Proteomes" id="UP000244722"/>
    </source>
</evidence>
<dbReference type="Gene3D" id="1.25.40.90">
    <property type="match status" value="1"/>
</dbReference>
<dbReference type="PANTHER" id="PTHR12276:SF110">
    <property type="entry name" value="EPSIN-1-RELATED"/>
    <property type="match status" value="1"/>
</dbReference>
<dbReference type="CDD" id="cd16991">
    <property type="entry name" value="ENTH_Ent1_Ent2"/>
    <property type="match status" value="1"/>
</dbReference>
<dbReference type="GO" id="GO:0005768">
    <property type="term" value="C:endosome"/>
    <property type="evidence" value="ECO:0007669"/>
    <property type="project" value="TreeGrafter"/>
</dbReference>
<evidence type="ECO:0000256" key="1">
    <source>
        <dbReference type="ARBA" id="ARBA00004170"/>
    </source>
</evidence>
<dbReference type="GO" id="GO:0030125">
    <property type="term" value="C:clathrin vesicle coat"/>
    <property type="evidence" value="ECO:0007669"/>
    <property type="project" value="TreeGrafter"/>
</dbReference>
<feature type="region of interest" description="Disordered" evidence="11">
    <location>
        <begin position="429"/>
        <end position="464"/>
    </location>
</feature>
<dbReference type="SMART" id="SM00273">
    <property type="entry name" value="ENTH"/>
    <property type="match status" value="1"/>
</dbReference>
<comment type="similarity">
    <text evidence="3">Belongs to the epsin family.</text>
</comment>
<dbReference type="Proteomes" id="UP000244722">
    <property type="component" value="Unassembled WGS sequence"/>
</dbReference>
<keyword evidence="8" id="KW-0832">Ubl conjugation</keyword>
<keyword evidence="7" id="KW-0677">Repeat</keyword>
<accession>A0A2T6ZBC1</accession>
<evidence type="ECO:0000256" key="9">
    <source>
        <dbReference type="ARBA" id="ARBA00023121"/>
    </source>
</evidence>
<dbReference type="SUPFAM" id="SSF48464">
    <property type="entry name" value="ENTH/VHS domain"/>
    <property type="match status" value="1"/>
</dbReference>
<dbReference type="PROSITE" id="PS50942">
    <property type="entry name" value="ENTH"/>
    <property type="match status" value="1"/>
</dbReference>
<feature type="compositionally biased region" description="Low complexity" evidence="11">
    <location>
        <begin position="580"/>
        <end position="596"/>
    </location>
</feature>
<evidence type="ECO:0000256" key="7">
    <source>
        <dbReference type="ARBA" id="ARBA00022737"/>
    </source>
</evidence>
<feature type="region of interest" description="Disordered" evidence="11">
    <location>
        <begin position="144"/>
        <end position="223"/>
    </location>
</feature>
<keyword evidence="6" id="KW-0597">Phosphoprotein</keyword>
<evidence type="ECO:0000256" key="10">
    <source>
        <dbReference type="ARBA" id="ARBA00023136"/>
    </source>
</evidence>
<dbReference type="GO" id="GO:0007015">
    <property type="term" value="P:actin filament organization"/>
    <property type="evidence" value="ECO:0007669"/>
    <property type="project" value="TreeGrafter"/>
</dbReference>